<gene>
    <name evidence="1" type="ORF">NDU88_005483</name>
</gene>
<sequence length="300" mass="34121">MAARPRLCGAVESHCLLGVEAAPLTDEAEREEKLWPGFGSQYRTALLGLFCQRLQLEPRHLLLCLGQDVAAVAAALRSTYNLRQPPVLWDEEEVQQPLYQRALLLHPTHDHHQNVIGLVRQIFSGLEDLGEMLLVHRPGSMITLPFFEKARKKLAEEDYPYMKVLECLSELGADVQWEIEHVPVITSKANWLSVVGRKGPPMPRMLSPHEVESGLEELRHGCLRYIEDKEPMTFEDRLMFIRASKTVLPRTFPRICRGIFMSPSPHASEQDVPLKLPLTEDLSRLLAKASERTNARKKLL</sequence>
<dbReference type="Proteomes" id="UP001066276">
    <property type="component" value="Chromosome 2_1"/>
</dbReference>
<dbReference type="AlphaFoldDB" id="A0AAV7VNC0"/>
<reference evidence="1" key="1">
    <citation type="journal article" date="2022" name="bioRxiv">
        <title>Sequencing and chromosome-scale assembly of the giantPleurodeles waltlgenome.</title>
        <authorList>
            <person name="Brown T."/>
            <person name="Elewa A."/>
            <person name="Iarovenko S."/>
            <person name="Subramanian E."/>
            <person name="Araus A.J."/>
            <person name="Petzold A."/>
            <person name="Susuki M."/>
            <person name="Suzuki K.-i.T."/>
            <person name="Hayashi T."/>
            <person name="Toyoda A."/>
            <person name="Oliveira C."/>
            <person name="Osipova E."/>
            <person name="Leigh N.D."/>
            <person name="Simon A."/>
            <person name="Yun M.H."/>
        </authorList>
    </citation>
    <scope>NUCLEOTIDE SEQUENCE</scope>
    <source>
        <strain evidence="1">20211129_DDA</strain>
        <tissue evidence="1">Liver</tissue>
    </source>
</reference>
<protein>
    <submittedName>
        <fullName evidence="1">Uncharacterized protein</fullName>
    </submittedName>
</protein>
<dbReference type="EMBL" id="JANPWB010000003">
    <property type="protein sequence ID" value="KAJ1201677.1"/>
    <property type="molecule type" value="Genomic_DNA"/>
</dbReference>
<keyword evidence="2" id="KW-1185">Reference proteome</keyword>
<organism evidence="1 2">
    <name type="scientific">Pleurodeles waltl</name>
    <name type="common">Iberian ribbed newt</name>
    <dbReference type="NCBI Taxonomy" id="8319"/>
    <lineage>
        <taxon>Eukaryota</taxon>
        <taxon>Metazoa</taxon>
        <taxon>Chordata</taxon>
        <taxon>Craniata</taxon>
        <taxon>Vertebrata</taxon>
        <taxon>Euteleostomi</taxon>
        <taxon>Amphibia</taxon>
        <taxon>Batrachia</taxon>
        <taxon>Caudata</taxon>
        <taxon>Salamandroidea</taxon>
        <taxon>Salamandridae</taxon>
        <taxon>Pleurodelinae</taxon>
        <taxon>Pleurodeles</taxon>
    </lineage>
</organism>
<evidence type="ECO:0000313" key="2">
    <source>
        <dbReference type="Proteomes" id="UP001066276"/>
    </source>
</evidence>
<comment type="caution">
    <text evidence="1">The sequence shown here is derived from an EMBL/GenBank/DDBJ whole genome shotgun (WGS) entry which is preliminary data.</text>
</comment>
<name>A0AAV7VNC0_PLEWA</name>
<accession>A0AAV7VNC0</accession>
<evidence type="ECO:0000313" key="1">
    <source>
        <dbReference type="EMBL" id="KAJ1201677.1"/>
    </source>
</evidence>
<proteinExistence type="predicted"/>